<keyword evidence="6" id="KW-0804">Transcription</keyword>
<keyword evidence="5" id="KW-0238">DNA-binding</keyword>
<evidence type="ECO:0000256" key="4">
    <source>
        <dbReference type="ARBA" id="ARBA00023015"/>
    </source>
</evidence>
<reference evidence="8 9" key="2">
    <citation type="journal article" date="2021" name="Int. J. Syst. Evol. Microbiol.">
        <title>Roseibium litorale sp. nov., isolated from a tidal flat sediment and proposal for the reclassification of Labrenzia polysiphoniae as Roseibium polysiphoniae comb. nov.</title>
        <authorList>
            <person name="Liu Y."/>
            <person name="Pei T."/>
            <person name="Du J."/>
            <person name="Chao M."/>
            <person name="Deng M.R."/>
            <person name="Zhu H."/>
        </authorList>
    </citation>
    <scope>NUCLEOTIDE SEQUENCE [LARGE SCALE GENOMIC DNA]</scope>
    <source>
        <strain evidence="8 9">4C16A</strain>
    </source>
</reference>
<organism evidence="8 9">
    <name type="scientific">Roseibium litorale</name>
    <dbReference type="NCBI Taxonomy" id="2803841"/>
    <lineage>
        <taxon>Bacteria</taxon>
        <taxon>Pseudomonadati</taxon>
        <taxon>Pseudomonadota</taxon>
        <taxon>Alphaproteobacteria</taxon>
        <taxon>Hyphomicrobiales</taxon>
        <taxon>Stappiaceae</taxon>
        <taxon>Roseibium</taxon>
    </lineage>
</organism>
<dbReference type="SUPFAM" id="SSF53850">
    <property type="entry name" value="Periplasmic binding protein-like II"/>
    <property type="match status" value="1"/>
</dbReference>
<proteinExistence type="inferred from homology"/>
<protein>
    <submittedName>
        <fullName evidence="8">LysR family transcriptional regulator</fullName>
    </submittedName>
</protein>
<keyword evidence="4" id="KW-0805">Transcription regulation</keyword>
<evidence type="ECO:0000256" key="3">
    <source>
        <dbReference type="ARBA" id="ARBA00022491"/>
    </source>
</evidence>
<dbReference type="PANTHER" id="PTHR30118">
    <property type="entry name" value="HTH-TYPE TRANSCRIPTIONAL REGULATOR LEUO-RELATED"/>
    <property type="match status" value="1"/>
</dbReference>
<dbReference type="SUPFAM" id="SSF46785">
    <property type="entry name" value="Winged helix' DNA-binding domain"/>
    <property type="match status" value="1"/>
</dbReference>
<keyword evidence="9" id="KW-1185">Reference proteome</keyword>
<evidence type="ECO:0000256" key="2">
    <source>
        <dbReference type="ARBA" id="ARBA00022458"/>
    </source>
</evidence>
<evidence type="ECO:0000313" key="8">
    <source>
        <dbReference type="EMBL" id="MBD8893646.1"/>
    </source>
</evidence>
<reference evidence="9" key="1">
    <citation type="submission" date="2020-09" db="EMBL/GenBank/DDBJ databases">
        <title>The genome sequence of strain Labrenzia suaedae 4C16A.</title>
        <authorList>
            <person name="Liu Y."/>
        </authorList>
    </citation>
    <scope>NUCLEOTIDE SEQUENCE [LARGE SCALE GENOMIC DNA]</scope>
    <source>
        <strain evidence="9">4C16A</strain>
    </source>
</reference>
<evidence type="ECO:0000256" key="1">
    <source>
        <dbReference type="ARBA" id="ARBA00009437"/>
    </source>
</evidence>
<accession>A0ABR9CRY9</accession>
<evidence type="ECO:0000256" key="6">
    <source>
        <dbReference type="ARBA" id="ARBA00023163"/>
    </source>
</evidence>
<sequence length="305" mass="34815">MRFHGLDLNLLVVLDALLTEKSITATADRLHRTQPAVSASLKRLREYFGDELFVMSGRVLMPTPRALTLAQPVRDALAHIKDAVIQNSEFDPKKSRRKFRIIMSDYMATVFFGQIVRRAALEAPDIRFEIIQFDDDFDAPLNRGEVDFLLFPETYMSERHPKQILFSEQMVAVRCAQQFNAEMSRKVYFGSPHVAVRFGKTRKPAIEEFLINEIGLRREIEVVLPNFTLATQYVCGTRRIATMHRRLAEQMAETMPLQIDPLPFALPPYHEALQWPQLNDKDPASVWLRSVIAGEAGLAADRSDG</sequence>
<dbReference type="InterPro" id="IPR036388">
    <property type="entry name" value="WH-like_DNA-bd_sf"/>
</dbReference>
<evidence type="ECO:0000259" key="7">
    <source>
        <dbReference type="PROSITE" id="PS50931"/>
    </source>
</evidence>
<evidence type="ECO:0000256" key="5">
    <source>
        <dbReference type="ARBA" id="ARBA00023125"/>
    </source>
</evidence>
<dbReference type="InterPro" id="IPR036390">
    <property type="entry name" value="WH_DNA-bd_sf"/>
</dbReference>
<dbReference type="Proteomes" id="UP000632063">
    <property type="component" value="Unassembled WGS sequence"/>
</dbReference>
<dbReference type="Gene3D" id="1.10.10.10">
    <property type="entry name" value="Winged helix-like DNA-binding domain superfamily/Winged helix DNA-binding domain"/>
    <property type="match status" value="1"/>
</dbReference>
<dbReference type="PANTHER" id="PTHR30118:SF6">
    <property type="entry name" value="HTH-TYPE TRANSCRIPTIONAL REGULATOR LEUO"/>
    <property type="match status" value="1"/>
</dbReference>
<dbReference type="InterPro" id="IPR005119">
    <property type="entry name" value="LysR_subst-bd"/>
</dbReference>
<dbReference type="Pfam" id="PF03466">
    <property type="entry name" value="LysR_substrate"/>
    <property type="match status" value="1"/>
</dbReference>
<dbReference type="EMBL" id="JACYXI010000014">
    <property type="protein sequence ID" value="MBD8893646.1"/>
    <property type="molecule type" value="Genomic_DNA"/>
</dbReference>
<keyword evidence="3" id="KW-0678">Repressor</keyword>
<keyword evidence="2" id="KW-0536">Nodulation</keyword>
<dbReference type="PROSITE" id="PS50931">
    <property type="entry name" value="HTH_LYSR"/>
    <property type="match status" value="1"/>
</dbReference>
<dbReference type="InterPro" id="IPR000847">
    <property type="entry name" value="LysR_HTH_N"/>
</dbReference>
<dbReference type="PRINTS" id="PR00039">
    <property type="entry name" value="HTHLYSR"/>
</dbReference>
<feature type="domain" description="HTH lysR-type" evidence="7">
    <location>
        <begin position="6"/>
        <end position="63"/>
    </location>
</feature>
<dbReference type="Pfam" id="PF00126">
    <property type="entry name" value="HTH_1"/>
    <property type="match status" value="1"/>
</dbReference>
<comment type="similarity">
    <text evidence="1">Belongs to the LysR transcriptional regulatory family.</text>
</comment>
<evidence type="ECO:0000313" key="9">
    <source>
        <dbReference type="Proteomes" id="UP000632063"/>
    </source>
</evidence>
<dbReference type="RefSeq" id="WP_192149841.1">
    <property type="nucleotide sequence ID" value="NZ_JACYXI010000014.1"/>
</dbReference>
<dbReference type="InterPro" id="IPR050389">
    <property type="entry name" value="LysR-type_TF"/>
</dbReference>
<dbReference type="Gene3D" id="3.40.190.10">
    <property type="entry name" value="Periplasmic binding protein-like II"/>
    <property type="match status" value="2"/>
</dbReference>
<comment type="caution">
    <text evidence="8">The sequence shown here is derived from an EMBL/GenBank/DDBJ whole genome shotgun (WGS) entry which is preliminary data.</text>
</comment>
<gene>
    <name evidence="8" type="ORF">IG616_19030</name>
</gene>
<name>A0ABR9CRY9_9HYPH</name>